<dbReference type="AlphaFoldDB" id="A0A8E2DML9"/>
<dbReference type="SUPFAM" id="SSF54001">
    <property type="entry name" value="Cysteine proteinases"/>
    <property type="match status" value="1"/>
</dbReference>
<dbReference type="PROSITE" id="PS50235">
    <property type="entry name" value="USP_3"/>
    <property type="match status" value="1"/>
</dbReference>
<dbReference type="PROSITE" id="PS00973">
    <property type="entry name" value="USP_2"/>
    <property type="match status" value="1"/>
</dbReference>
<feature type="domain" description="Ubiquitin-like" evidence="11">
    <location>
        <begin position="1043"/>
        <end position="1114"/>
    </location>
</feature>
<organism evidence="14 15">
    <name type="scientific">Obba rivulosa</name>
    <dbReference type="NCBI Taxonomy" id="1052685"/>
    <lineage>
        <taxon>Eukaryota</taxon>
        <taxon>Fungi</taxon>
        <taxon>Dikarya</taxon>
        <taxon>Basidiomycota</taxon>
        <taxon>Agaricomycotina</taxon>
        <taxon>Agaricomycetes</taxon>
        <taxon>Polyporales</taxon>
        <taxon>Gelatoporiaceae</taxon>
        <taxon>Obba</taxon>
    </lineage>
</organism>
<dbReference type="PROSITE" id="PS51283">
    <property type="entry name" value="DUSP"/>
    <property type="match status" value="1"/>
</dbReference>
<feature type="region of interest" description="Disordered" evidence="10">
    <location>
        <begin position="533"/>
        <end position="596"/>
    </location>
</feature>
<keyword evidence="15" id="KW-1185">Reference proteome</keyword>
<sequence length="1199" mass="133468">MPPKRTRRSSPAAAGLSAGDRLKRAKLAGNSTYSAWGWVGTEVSDASEITQDHRLATCGFSKNGPHPLCLNKYAAKPTSSEAEETEKPTQRVPVKGELEDDVIVISDDETPSCDAKSCKGNPFCLNHLGQEKWENEDKAREAFLKVQDLGENPLFHSRDHTLPVGLKNLGATCYANAFLQVWYQDLPFRDGVYKCQPSHDKEHAFEESPIFQLQVTFAAMQEGTQSAFNPIKLVESLHLSTTEQQDAQEFSKLFMAHLDSEFQKQSNPALKSLIADQFQGKQAYGTVCENCGHRSERESDFLEIEVNIQNNSTLEDRIAAMLQPEVLTGDNKYRCPQCDSLQDAKRYTELRQLPPVLHFSLLRFVYDLASMERKKSKHAISFPTSIDMDQFMGSADARKSHKRKHSRSGGNKYELRGVLLHKGPSAYHGHYEAQIFDVQNQAWYQFNDEQVTKIKSLGGKKGSQDVTPPEGEKLKQGGNARKKRRVETDSDIEILAPPPQSQSNSKSSSPEIASHVSSKDAYMLIYSRVGGNSTPTSTANGHAEHSGATNGHRVQSADEPTPAPMPPPRAAEAVKALNAAHKKACEDHAEKDAEAQTRFSDIRRKVRDIYQTWNLSSRDEPSVVASRQALESWITRHLRTRAAVPSDPAELSEKAAGKAKATDDGTSPFSIGNAVHQISLAEIVCNHGLLNPEKVQDMKVIREVAYHRILSEDSCELAPKLTQADVCDACVKDMFIERLYQIEHPRQVARFDEISLIADDEPGYWISKPWVKDWRLAKPKMHTIGQPDPPPDTPEYQRHVLCEHGGLSTNTTSRRRISEEGYLLLRHLFPSWEAVPTSTELCAVCEALVHISKEDKREIRRQAEEEKAKLKHMHDNALTGSTALLEDVPCAILPAHFVRMWRHWLLRPGEAPRPDGIDNSQFVCEHGELCIDPNCANDLDSSVAIVKRSDWDILENLYPGGPLIAVENRGGTLEHDLPVCDECRRRRSSTFDITDITIRILGPKDPIPTADSYSEESFQDRPRPLHQSSLLTYGSRKAGGLRQSTRIRQVKALGKRRRVTVTKDMSVKDLKILVSEECDIPTISQRLFYRGQELEGSAATIESLGIMSNDIVDLREESEDVTLLSDTDVEYAASGRKEGLGFGGTLLAGRHDSSESLDTNAPSILIAPDSKACSACTFENVVSALACSMCDTPFACNTY</sequence>
<dbReference type="SUPFAM" id="SSF54236">
    <property type="entry name" value="Ubiquitin-like"/>
    <property type="match status" value="1"/>
</dbReference>
<gene>
    <name evidence="14" type="ORF">OBBRIDRAFT_734905</name>
</gene>
<dbReference type="InterPro" id="IPR033841">
    <property type="entry name" value="Pep_USP48"/>
</dbReference>
<dbReference type="GO" id="GO:0004197">
    <property type="term" value="F:cysteine-type endopeptidase activity"/>
    <property type="evidence" value="ECO:0007669"/>
    <property type="project" value="InterPro"/>
</dbReference>
<dbReference type="SUPFAM" id="SSF143791">
    <property type="entry name" value="DUSP-like"/>
    <property type="match status" value="1"/>
</dbReference>
<dbReference type="CDD" id="cd01795">
    <property type="entry name" value="Ubl_USP48"/>
    <property type="match status" value="1"/>
</dbReference>
<dbReference type="InterPro" id="IPR028889">
    <property type="entry name" value="USP"/>
</dbReference>
<keyword evidence="7" id="KW-0378">Hydrolase</keyword>
<dbReference type="Proteomes" id="UP000250043">
    <property type="component" value="Unassembled WGS sequence"/>
</dbReference>
<evidence type="ECO:0000259" key="12">
    <source>
        <dbReference type="PROSITE" id="PS50235"/>
    </source>
</evidence>
<dbReference type="EC" id="3.4.19.12" evidence="3"/>
<dbReference type="Gene3D" id="3.10.20.90">
    <property type="entry name" value="Phosphatidylinositol 3-kinase Catalytic Subunit, Chain A, domain 1"/>
    <property type="match status" value="1"/>
</dbReference>
<protein>
    <recommendedName>
        <fullName evidence="3">ubiquitinyl hydrolase 1</fullName>
        <ecNumber evidence="3">3.4.19.12</ecNumber>
    </recommendedName>
</protein>
<dbReference type="InterPro" id="IPR050164">
    <property type="entry name" value="Peptidase_C19"/>
</dbReference>
<feature type="region of interest" description="Disordered" evidence="10">
    <location>
        <begin position="457"/>
        <end position="515"/>
    </location>
</feature>
<dbReference type="InterPro" id="IPR029071">
    <property type="entry name" value="Ubiquitin-like_domsf"/>
</dbReference>
<evidence type="ECO:0000313" key="15">
    <source>
        <dbReference type="Proteomes" id="UP000250043"/>
    </source>
</evidence>
<keyword evidence="4" id="KW-0645">Protease</keyword>
<keyword evidence="6" id="KW-0833">Ubl conjugation pathway</keyword>
<evidence type="ECO:0000256" key="6">
    <source>
        <dbReference type="ARBA" id="ARBA00022786"/>
    </source>
</evidence>
<name>A0A8E2DML9_9APHY</name>
<dbReference type="GO" id="GO:0006508">
    <property type="term" value="P:proteolysis"/>
    <property type="evidence" value="ECO:0007669"/>
    <property type="project" value="UniProtKB-KW"/>
</dbReference>
<dbReference type="SMART" id="SM00213">
    <property type="entry name" value="UBQ"/>
    <property type="match status" value="1"/>
</dbReference>
<feature type="region of interest" description="Disordered" evidence="10">
    <location>
        <begin position="394"/>
        <end position="413"/>
    </location>
</feature>
<dbReference type="GO" id="GO:0005829">
    <property type="term" value="C:cytosol"/>
    <property type="evidence" value="ECO:0007669"/>
    <property type="project" value="TreeGrafter"/>
</dbReference>
<evidence type="ECO:0000256" key="1">
    <source>
        <dbReference type="ARBA" id="ARBA00000707"/>
    </source>
</evidence>
<feature type="domain" description="USP" evidence="12">
    <location>
        <begin position="164"/>
        <end position="529"/>
    </location>
</feature>
<dbReference type="GO" id="GO:0004843">
    <property type="term" value="F:cysteine-type deubiquitinase activity"/>
    <property type="evidence" value="ECO:0007669"/>
    <property type="project" value="UniProtKB-EC"/>
</dbReference>
<keyword evidence="8" id="KW-0788">Thiol protease</keyword>
<evidence type="ECO:0000256" key="7">
    <source>
        <dbReference type="ARBA" id="ARBA00022801"/>
    </source>
</evidence>
<feature type="compositionally biased region" description="Low complexity" evidence="10">
    <location>
        <begin position="501"/>
        <end position="510"/>
    </location>
</feature>
<dbReference type="PANTHER" id="PTHR24006:SF888">
    <property type="entry name" value="UBIQUITIN CARBOXYL-TERMINAL HYDROLASE 30"/>
    <property type="match status" value="1"/>
</dbReference>
<dbReference type="GO" id="GO:0005634">
    <property type="term" value="C:nucleus"/>
    <property type="evidence" value="ECO:0007669"/>
    <property type="project" value="TreeGrafter"/>
</dbReference>
<dbReference type="InterPro" id="IPR006615">
    <property type="entry name" value="Pept_C19_DUSP"/>
</dbReference>
<proteinExistence type="inferred from homology"/>
<evidence type="ECO:0000256" key="3">
    <source>
        <dbReference type="ARBA" id="ARBA00012759"/>
    </source>
</evidence>
<dbReference type="InterPro" id="IPR000626">
    <property type="entry name" value="Ubiquitin-like_dom"/>
</dbReference>
<reference evidence="14 15" key="1">
    <citation type="submission" date="2016-07" db="EMBL/GenBank/DDBJ databases">
        <title>Draft genome of the white-rot fungus Obba rivulosa 3A-2.</title>
        <authorList>
            <consortium name="DOE Joint Genome Institute"/>
            <person name="Miettinen O."/>
            <person name="Riley R."/>
            <person name="Acob R."/>
            <person name="Barry K."/>
            <person name="Cullen D."/>
            <person name="De Vries R."/>
            <person name="Hainaut M."/>
            <person name="Hatakka A."/>
            <person name="Henrissat B."/>
            <person name="Hilden K."/>
            <person name="Kuo R."/>
            <person name="Labutti K."/>
            <person name="Lipzen A."/>
            <person name="Makela M.R."/>
            <person name="Sandor L."/>
            <person name="Spatafora J.W."/>
            <person name="Grigoriev I.V."/>
            <person name="Hibbett D.S."/>
        </authorList>
    </citation>
    <scope>NUCLEOTIDE SEQUENCE [LARGE SCALE GENOMIC DNA]</scope>
    <source>
        <strain evidence="14 15">3A-2</strain>
    </source>
</reference>
<dbReference type="InterPro" id="IPR018200">
    <property type="entry name" value="USP_CS"/>
</dbReference>
<comment type="similarity">
    <text evidence="2">Belongs to the peptidase C19 family.</text>
</comment>
<feature type="domain" description="DUSP" evidence="13">
    <location>
        <begin position="740"/>
        <end position="970"/>
    </location>
</feature>
<evidence type="ECO:0000256" key="10">
    <source>
        <dbReference type="SAM" id="MobiDB-lite"/>
    </source>
</evidence>
<keyword evidence="9" id="KW-0175">Coiled coil</keyword>
<evidence type="ECO:0000259" key="13">
    <source>
        <dbReference type="PROSITE" id="PS51283"/>
    </source>
</evidence>
<evidence type="ECO:0000313" key="14">
    <source>
        <dbReference type="EMBL" id="OCH88183.1"/>
    </source>
</evidence>
<dbReference type="InterPro" id="IPR001394">
    <property type="entry name" value="Peptidase_C19_UCH"/>
</dbReference>
<feature type="compositionally biased region" description="Basic and acidic residues" evidence="10">
    <location>
        <begin position="583"/>
        <end position="596"/>
    </location>
</feature>
<dbReference type="EMBL" id="KV722459">
    <property type="protein sequence ID" value="OCH88183.1"/>
    <property type="molecule type" value="Genomic_DNA"/>
</dbReference>
<feature type="compositionally biased region" description="Basic and acidic residues" evidence="10">
    <location>
        <begin position="651"/>
        <end position="663"/>
    </location>
</feature>
<evidence type="ECO:0000256" key="4">
    <source>
        <dbReference type="ARBA" id="ARBA00022670"/>
    </source>
</evidence>
<dbReference type="CDD" id="cd02668">
    <property type="entry name" value="Peptidase_C19L"/>
    <property type="match status" value="1"/>
</dbReference>
<evidence type="ECO:0000256" key="5">
    <source>
        <dbReference type="ARBA" id="ARBA00022737"/>
    </source>
</evidence>
<comment type="catalytic activity">
    <reaction evidence="1">
        <text>Thiol-dependent hydrolysis of ester, thioester, amide, peptide and isopeptide bonds formed by the C-terminal Gly of ubiquitin (a 76-residue protein attached to proteins as an intracellular targeting signal).</text>
        <dbReference type="EC" id="3.4.19.12"/>
    </reaction>
</comment>
<dbReference type="InterPro" id="IPR044743">
    <property type="entry name" value="Ubl_USP48"/>
</dbReference>
<evidence type="ECO:0000256" key="9">
    <source>
        <dbReference type="SAM" id="Coils"/>
    </source>
</evidence>
<dbReference type="Gene3D" id="3.90.70.10">
    <property type="entry name" value="Cysteine proteinases"/>
    <property type="match status" value="1"/>
</dbReference>
<dbReference type="GO" id="GO:0016579">
    <property type="term" value="P:protein deubiquitination"/>
    <property type="evidence" value="ECO:0007669"/>
    <property type="project" value="InterPro"/>
</dbReference>
<feature type="region of interest" description="Disordered" evidence="10">
    <location>
        <begin position="644"/>
        <end position="664"/>
    </location>
</feature>
<accession>A0A8E2DML9</accession>
<evidence type="ECO:0000256" key="2">
    <source>
        <dbReference type="ARBA" id="ARBA00009085"/>
    </source>
</evidence>
<evidence type="ECO:0000259" key="11">
    <source>
        <dbReference type="PROSITE" id="PS50053"/>
    </source>
</evidence>
<dbReference type="Pfam" id="PF00443">
    <property type="entry name" value="UCH"/>
    <property type="match status" value="1"/>
</dbReference>
<evidence type="ECO:0000256" key="8">
    <source>
        <dbReference type="ARBA" id="ARBA00022807"/>
    </source>
</evidence>
<dbReference type="Pfam" id="PF00240">
    <property type="entry name" value="ubiquitin"/>
    <property type="match status" value="1"/>
</dbReference>
<dbReference type="PROSITE" id="PS50053">
    <property type="entry name" value="UBIQUITIN_2"/>
    <property type="match status" value="1"/>
</dbReference>
<dbReference type="PANTHER" id="PTHR24006">
    <property type="entry name" value="UBIQUITIN CARBOXYL-TERMINAL HYDROLASE"/>
    <property type="match status" value="1"/>
</dbReference>
<dbReference type="InterPro" id="IPR038765">
    <property type="entry name" value="Papain-like_cys_pep_sf"/>
</dbReference>
<dbReference type="InterPro" id="IPR035927">
    <property type="entry name" value="DUSP-like_sf"/>
</dbReference>
<dbReference type="OrthoDB" id="289038at2759"/>
<keyword evidence="5" id="KW-0677">Repeat</keyword>
<feature type="coiled-coil region" evidence="9">
    <location>
        <begin position="849"/>
        <end position="876"/>
    </location>
</feature>
<dbReference type="PROSITE" id="PS00972">
    <property type="entry name" value="USP_1"/>
    <property type="match status" value="1"/>
</dbReference>